<name>A0A3S9MD09_9ACTN</name>
<evidence type="ECO:0000256" key="1">
    <source>
        <dbReference type="SAM" id="MobiDB-lite"/>
    </source>
</evidence>
<keyword evidence="4" id="KW-1185">Reference proteome</keyword>
<evidence type="ECO:0000256" key="2">
    <source>
        <dbReference type="SAM" id="Phobius"/>
    </source>
</evidence>
<feature type="compositionally biased region" description="Basic residues" evidence="1">
    <location>
        <begin position="121"/>
        <end position="130"/>
    </location>
</feature>
<reference evidence="3 4" key="1">
    <citation type="journal article" date="2019" name="Int. J. Syst. Evol. Microbiol.">
        <title>Streptomyces cyaneochromogenes sp. nov., a blue pigment-producing actinomycete from manganese-contaminated soil.</title>
        <authorList>
            <person name="Tang X."/>
            <person name="Zhao J."/>
            <person name="Li K."/>
            <person name="Chen Z."/>
            <person name="Sun Y."/>
            <person name="Gao J."/>
        </authorList>
    </citation>
    <scope>NUCLEOTIDE SEQUENCE [LARGE SCALE GENOMIC DNA]</scope>
    <source>
        <strain evidence="3 4">MK-45</strain>
    </source>
</reference>
<keyword evidence="2" id="KW-1133">Transmembrane helix</keyword>
<sequence length="268" mass="27148">MSRPSDHENGTYGANAANGTPGAYDTPGGIRPADEPEAPNVYHPQAEPTPEYEAYVDPAAAHGWQNAYDETAELPRVVGGVDGVHEDRGAGGASGFGGGYDYVYEDGYDYADDYDAERGGRRSHRGRHQPAVRPGAWRSRRVAVAAGVAGALSLGALIAGFSLSGSSSEGGAKNKGDRTSTTSGDSVLPGGPSAGASAGTLRSEGAERPRPASPSASASPSDSDDKTDKPSTAPSTTSAAPTPTATTPAPVETDDHPGRGQGNTKKPG</sequence>
<proteinExistence type="predicted"/>
<protein>
    <submittedName>
        <fullName evidence="3">Uncharacterized protein</fullName>
    </submittedName>
</protein>
<keyword evidence="2" id="KW-0812">Transmembrane</keyword>
<feature type="region of interest" description="Disordered" evidence="1">
    <location>
        <begin position="115"/>
        <end position="136"/>
    </location>
</feature>
<feature type="region of interest" description="Disordered" evidence="1">
    <location>
        <begin position="1"/>
        <end position="53"/>
    </location>
</feature>
<accession>A0A3S9MD09</accession>
<feature type="region of interest" description="Disordered" evidence="1">
    <location>
        <begin position="163"/>
        <end position="268"/>
    </location>
</feature>
<evidence type="ECO:0000313" key="3">
    <source>
        <dbReference type="EMBL" id="AZQ37064.1"/>
    </source>
</evidence>
<evidence type="ECO:0000313" key="4">
    <source>
        <dbReference type="Proteomes" id="UP000280298"/>
    </source>
</evidence>
<dbReference type="AlphaFoldDB" id="A0A3S9MD09"/>
<gene>
    <name evidence="3" type="ORF">EJ357_29455</name>
</gene>
<dbReference type="EMBL" id="CP034539">
    <property type="protein sequence ID" value="AZQ37064.1"/>
    <property type="molecule type" value="Genomic_DNA"/>
</dbReference>
<keyword evidence="2" id="KW-0472">Membrane</keyword>
<dbReference type="KEGG" id="scya:EJ357_29455"/>
<organism evidence="3 4">
    <name type="scientific">Streptomyces cyaneochromogenes</name>
    <dbReference type="NCBI Taxonomy" id="2496836"/>
    <lineage>
        <taxon>Bacteria</taxon>
        <taxon>Bacillati</taxon>
        <taxon>Actinomycetota</taxon>
        <taxon>Actinomycetes</taxon>
        <taxon>Kitasatosporales</taxon>
        <taxon>Streptomycetaceae</taxon>
        <taxon>Streptomyces</taxon>
    </lineage>
</organism>
<feature type="compositionally biased region" description="Low complexity" evidence="1">
    <location>
        <begin position="230"/>
        <end position="250"/>
    </location>
</feature>
<feature type="transmembrane region" description="Helical" evidence="2">
    <location>
        <begin position="142"/>
        <end position="163"/>
    </location>
</feature>
<dbReference type="Proteomes" id="UP000280298">
    <property type="component" value="Chromosome"/>
</dbReference>
<dbReference type="OrthoDB" id="4338897at2"/>
<feature type="compositionally biased region" description="Low complexity" evidence="1">
    <location>
        <begin position="189"/>
        <end position="199"/>
    </location>
</feature>
<dbReference type="RefSeq" id="WP_126394594.1">
    <property type="nucleotide sequence ID" value="NZ_CP034539.1"/>
</dbReference>